<dbReference type="InterPro" id="IPR001610">
    <property type="entry name" value="PAC"/>
</dbReference>
<evidence type="ECO:0000256" key="3">
    <source>
        <dbReference type="ARBA" id="ARBA00022519"/>
    </source>
</evidence>
<proteinExistence type="predicted"/>
<dbReference type="PANTHER" id="PTHR43065">
    <property type="entry name" value="SENSOR HISTIDINE KINASE"/>
    <property type="match status" value="1"/>
</dbReference>
<dbReference type="InterPro" id="IPR013655">
    <property type="entry name" value="PAS_fold_3"/>
</dbReference>
<keyword evidence="7" id="KW-0547">Nucleotide-binding</keyword>
<evidence type="ECO:0000256" key="4">
    <source>
        <dbReference type="ARBA" id="ARBA00022679"/>
    </source>
</evidence>
<evidence type="ECO:0000256" key="5">
    <source>
        <dbReference type="ARBA" id="ARBA00022692"/>
    </source>
</evidence>
<evidence type="ECO:0000256" key="9">
    <source>
        <dbReference type="ARBA" id="ARBA00023136"/>
    </source>
</evidence>
<evidence type="ECO:0000256" key="1">
    <source>
        <dbReference type="ARBA" id="ARBA00004429"/>
    </source>
</evidence>
<keyword evidence="8" id="KW-1133">Transmembrane helix</keyword>
<dbReference type="Pfam" id="PF07568">
    <property type="entry name" value="HisKA_2"/>
    <property type="match status" value="1"/>
</dbReference>
<accession>A0A6B3NI08</accession>
<dbReference type="PROSITE" id="PS50113">
    <property type="entry name" value="PAC"/>
    <property type="match status" value="1"/>
</dbReference>
<dbReference type="InterPro" id="IPR003594">
    <property type="entry name" value="HATPase_dom"/>
</dbReference>
<dbReference type="InterPro" id="IPR035965">
    <property type="entry name" value="PAS-like_dom_sf"/>
</dbReference>
<reference evidence="11" key="1">
    <citation type="submission" date="2019-11" db="EMBL/GenBank/DDBJ databases">
        <title>Genomic insights into an expanded diversity of filamentous marine cyanobacteria reveals the extraordinary biosynthetic potential of Moorea and Okeania.</title>
        <authorList>
            <person name="Ferreira Leao T."/>
            <person name="Wang M."/>
            <person name="Moss N."/>
            <person name="Da Silva R."/>
            <person name="Sanders J."/>
            <person name="Nurk S."/>
            <person name="Gurevich A."/>
            <person name="Humphrey G."/>
            <person name="Reher R."/>
            <person name="Zhu Q."/>
            <person name="Belda-Ferre P."/>
            <person name="Glukhov E."/>
            <person name="Rex R."/>
            <person name="Dorrestein P.C."/>
            <person name="Knight R."/>
            <person name="Pevzner P."/>
            <person name="Gerwick W.H."/>
            <person name="Gerwick L."/>
        </authorList>
    </citation>
    <scope>NUCLEOTIDE SEQUENCE</scope>
    <source>
        <strain evidence="11">SIO1C4</strain>
    </source>
</reference>
<dbReference type="Gene3D" id="3.30.565.10">
    <property type="entry name" value="Histidine kinase-like ATPase, C-terminal domain"/>
    <property type="match status" value="1"/>
</dbReference>
<dbReference type="FunFam" id="2.10.70.100:FF:000001">
    <property type="entry name" value="Sensory transduction histidine kinase"/>
    <property type="match status" value="1"/>
</dbReference>
<dbReference type="GO" id="GO:0000166">
    <property type="term" value="F:nucleotide binding"/>
    <property type="evidence" value="ECO:0007669"/>
    <property type="project" value="UniProtKB-KW"/>
</dbReference>
<keyword evidence="4" id="KW-0808">Transferase</keyword>
<keyword evidence="2" id="KW-1003">Cell membrane</keyword>
<comment type="caution">
    <text evidence="11">The sequence shown here is derived from an EMBL/GenBank/DDBJ whole genome shotgun (WGS) entry which is preliminary data.</text>
</comment>
<dbReference type="EMBL" id="JAAHFQ010000285">
    <property type="protein sequence ID" value="NER28958.1"/>
    <property type="molecule type" value="Genomic_DNA"/>
</dbReference>
<dbReference type="AlphaFoldDB" id="A0A6B3NI08"/>
<dbReference type="GO" id="GO:0016740">
    <property type="term" value="F:transferase activity"/>
    <property type="evidence" value="ECO:0007669"/>
    <property type="project" value="UniProtKB-KW"/>
</dbReference>
<dbReference type="Pfam" id="PF08447">
    <property type="entry name" value="PAS_3"/>
    <property type="match status" value="1"/>
</dbReference>
<sequence>MKKYPIEQGEDPAQQKRLDFASLSNKETQVKRLEFSEEQLSFALDAARMVFWDWNLQTGKASWSSNFVHLYGLDVDSQEKSYEAFLSTVHPEDRQLIEQDAQKSLQSKRDSSVEYRIILPDGKIRWIRSQYKFFYDEQGNPVKKTGIDIDITERKLAEIKIKDGLKEKEVLLQEIHHRVKNNLQVVSSLLDLQSMHIDSPTLLEVFRDFQNRVKAMAIVHQQLYESNNLSQINLAVYIRSLTENLFQVYSIVPAKVSLILDLDNVSLKIDAAISCGLIINELINNAIKHAFNESTQGVIKLSLTKDESKNITLIVGDNGIGLPENWELPNSHPLEFQLVNALVQQLEGTIEYNCYCGTKFCIRIPCD</sequence>
<dbReference type="Pfam" id="PF02518">
    <property type="entry name" value="HATPase_c"/>
    <property type="match status" value="1"/>
</dbReference>
<dbReference type="PANTHER" id="PTHR43065:SF23">
    <property type="entry name" value="SENSOR HISTIDINE KINASE PDTAS"/>
    <property type="match status" value="1"/>
</dbReference>
<protein>
    <submittedName>
        <fullName evidence="11">PAS domain-containing protein</fullName>
    </submittedName>
</protein>
<evidence type="ECO:0000256" key="7">
    <source>
        <dbReference type="ARBA" id="ARBA00022741"/>
    </source>
</evidence>
<dbReference type="Gene3D" id="2.10.70.100">
    <property type="match status" value="1"/>
</dbReference>
<keyword evidence="9" id="KW-0472">Membrane</keyword>
<organism evidence="11">
    <name type="scientific">Symploca sp. SIO1C4</name>
    <dbReference type="NCBI Taxonomy" id="2607765"/>
    <lineage>
        <taxon>Bacteria</taxon>
        <taxon>Bacillati</taxon>
        <taxon>Cyanobacteriota</taxon>
        <taxon>Cyanophyceae</taxon>
        <taxon>Coleofasciculales</taxon>
        <taxon>Coleofasciculaceae</taxon>
        <taxon>Symploca</taxon>
    </lineage>
</organism>
<evidence type="ECO:0000256" key="8">
    <source>
        <dbReference type="ARBA" id="ARBA00022989"/>
    </source>
</evidence>
<dbReference type="SMART" id="SM00086">
    <property type="entry name" value="PAC"/>
    <property type="match status" value="1"/>
</dbReference>
<name>A0A6B3NI08_9CYAN</name>
<keyword evidence="3" id="KW-0997">Cell inner membrane</keyword>
<evidence type="ECO:0000313" key="11">
    <source>
        <dbReference type="EMBL" id="NER28958.1"/>
    </source>
</evidence>
<comment type="subcellular location">
    <subcellularLocation>
        <location evidence="1">Cell inner membrane</location>
        <topology evidence="1">Multi-pass membrane protein</topology>
    </subcellularLocation>
</comment>
<evidence type="ECO:0000259" key="10">
    <source>
        <dbReference type="PROSITE" id="PS50113"/>
    </source>
</evidence>
<dbReference type="SUPFAM" id="SSF55874">
    <property type="entry name" value="ATPase domain of HSP90 chaperone/DNA topoisomerase II/histidine kinase"/>
    <property type="match status" value="1"/>
</dbReference>
<dbReference type="CDD" id="cd00130">
    <property type="entry name" value="PAS"/>
    <property type="match status" value="1"/>
</dbReference>
<dbReference type="GO" id="GO:0005886">
    <property type="term" value="C:plasma membrane"/>
    <property type="evidence" value="ECO:0007669"/>
    <property type="project" value="UniProtKB-SubCell"/>
</dbReference>
<dbReference type="InterPro" id="IPR000014">
    <property type="entry name" value="PAS"/>
</dbReference>
<dbReference type="SMART" id="SM00387">
    <property type="entry name" value="HATPase_c"/>
    <property type="match status" value="1"/>
</dbReference>
<evidence type="ECO:0000256" key="2">
    <source>
        <dbReference type="ARBA" id="ARBA00022475"/>
    </source>
</evidence>
<evidence type="ECO:0000256" key="6">
    <source>
        <dbReference type="ARBA" id="ARBA00022737"/>
    </source>
</evidence>
<dbReference type="Gene3D" id="3.30.450.20">
    <property type="entry name" value="PAS domain"/>
    <property type="match status" value="1"/>
</dbReference>
<dbReference type="NCBIfam" id="TIGR00229">
    <property type="entry name" value="sensory_box"/>
    <property type="match status" value="1"/>
</dbReference>
<gene>
    <name evidence="11" type="ORF">F6J89_15300</name>
</gene>
<dbReference type="InterPro" id="IPR011495">
    <property type="entry name" value="Sig_transdc_His_kin_sub2_dim/P"/>
</dbReference>
<dbReference type="SUPFAM" id="SSF55785">
    <property type="entry name" value="PYP-like sensor domain (PAS domain)"/>
    <property type="match status" value="1"/>
</dbReference>
<dbReference type="InterPro" id="IPR000700">
    <property type="entry name" value="PAS-assoc_C"/>
</dbReference>
<keyword evidence="6" id="KW-0677">Repeat</keyword>
<keyword evidence="5" id="KW-0812">Transmembrane</keyword>
<feature type="domain" description="PAC" evidence="10">
    <location>
        <begin position="111"/>
        <end position="163"/>
    </location>
</feature>
<dbReference type="InterPro" id="IPR036890">
    <property type="entry name" value="HATPase_C_sf"/>
</dbReference>